<accession>A0A2T4ACU0</accession>
<sequence>MRRKAEGPIVGQIPWARHSRSRRKRDSPCSIVASCCWTRCPPYFVTCTCFVEPKGGMPRTRTNEQAAPALTKPTSRTLSNFCFVRGTRTPSLGLVCNTS</sequence>
<keyword evidence="2" id="KW-1185">Reference proteome</keyword>
<evidence type="ECO:0000313" key="1">
    <source>
        <dbReference type="EMBL" id="PTB54900.1"/>
    </source>
</evidence>
<organism evidence="1 2">
    <name type="scientific">Trichoderma harzianum CBS 226.95</name>
    <dbReference type="NCBI Taxonomy" id="983964"/>
    <lineage>
        <taxon>Eukaryota</taxon>
        <taxon>Fungi</taxon>
        <taxon>Dikarya</taxon>
        <taxon>Ascomycota</taxon>
        <taxon>Pezizomycotina</taxon>
        <taxon>Sordariomycetes</taxon>
        <taxon>Hypocreomycetidae</taxon>
        <taxon>Hypocreales</taxon>
        <taxon>Hypocreaceae</taxon>
        <taxon>Trichoderma</taxon>
    </lineage>
</organism>
<reference evidence="1 2" key="1">
    <citation type="submission" date="2016-07" db="EMBL/GenBank/DDBJ databases">
        <title>Multiple horizontal gene transfer events from other fungi enriched the ability of initially mycotrophic Trichoderma (Ascomycota) to feed on dead plant biomass.</title>
        <authorList>
            <consortium name="DOE Joint Genome Institute"/>
            <person name="Aerts A."/>
            <person name="Atanasova L."/>
            <person name="Chenthamara K."/>
            <person name="Zhang J."/>
            <person name="Grujic M."/>
            <person name="Henrissat B."/>
            <person name="Kuo A."/>
            <person name="Salamov A."/>
            <person name="Lipzen A."/>
            <person name="Labutti K."/>
            <person name="Barry K."/>
            <person name="Miao Y."/>
            <person name="Rahimi M.J."/>
            <person name="Shen Q."/>
            <person name="Grigoriev I.V."/>
            <person name="Kubicek C.P."/>
            <person name="Druzhinina I.S."/>
        </authorList>
    </citation>
    <scope>NUCLEOTIDE SEQUENCE [LARGE SCALE GENOMIC DNA]</scope>
    <source>
        <strain evidence="1 2">CBS 226.95</strain>
    </source>
</reference>
<gene>
    <name evidence="1" type="ORF">M431DRAFT_433071</name>
</gene>
<dbReference type="GeneID" id="36623675"/>
<evidence type="ECO:0000313" key="2">
    <source>
        <dbReference type="Proteomes" id="UP000241690"/>
    </source>
</evidence>
<proteinExistence type="predicted"/>
<dbReference type="RefSeq" id="XP_024774577.1">
    <property type="nucleotide sequence ID" value="XM_024915109.1"/>
</dbReference>
<protein>
    <submittedName>
        <fullName evidence="1">Uncharacterized protein</fullName>
    </submittedName>
</protein>
<name>A0A2T4ACU0_TRIHA</name>
<dbReference type="EMBL" id="KZ679680">
    <property type="protein sequence ID" value="PTB54900.1"/>
    <property type="molecule type" value="Genomic_DNA"/>
</dbReference>
<dbReference type="Proteomes" id="UP000241690">
    <property type="component" value="Unassembled WGS sequence"/>
</dbReference>
<dbReference type="AlphaFoldDB" id="A0A2T4ACU0"/>